<evidence type="ECO:0000313" key="3">
    <source>
        <dbReference type="Proteomes" id="UP000461730"/>
    </source>
</evidence>
<dbReference type="Proteomes" id="UP000461730">
    <property type="component" value="Unassembled WGS sequence"/>
</dbReference>
<accession>A0A7K1UE20</accession>
<keyword evidence="3" id="KW-1185">Reference proteome</keyword>
<dbReference type="InterPro" id="IPR037883">
    <property type="entry name" value="Knr4/Smi1-like_sf"/>
</dbReference>
<organism evidence="2 3">
    <name type="scientific">Chitinophaga tropicalis</name>
    <dbReference type="NCBI Taxonomy" id="2683588"/>
    <lineage>
        <taxon>Bacteria</taxon>
        <taxon>Pseudomonadati</taxon>
        <taxon>Bacteroidota</taxon>
        <taxon>Chitinophagia</taxon>
        <taxon>Chitinophagales</taxon>
        <taxon>Chitinophagaceae</taxon>
        <taxon>Chitinophaga</taxon>
    </lineage>
</organism>
<proteinExistence type="predicted"/>
<dbReference type="AlphaFoldDB" id="A0A7K1UE20"/>
<evidence type="ECO:0000313" key="2">
    <source>
        <dbReference type="EMBL" id="MVT12631.1"/>
    </source>
</evidence>
<comment type="caution">
    <text evidence="2">The sequence shown here is derived from an EMBL/GenBank/DDBJ whole genome shotgun (WGS) entry which is preliminary data.</text>
</comment>
<dbReference type="Gene3D" id="3.40.1580.10">
    <property type="entry name" value="SMI1/KNR4-like"/>
    <property type="match status" value="1"/>
</dbReference>
<dbReference type="Pfam" id="PF09346">
    <property type="entry name" value="SMI1_KNR4"/>
    <property type="match status" value="1"/>
</dbReference>
<sequence length="219" mass="25491">MWYSKYTFFNKEEGLKGEIPDNYFLQPYSEEEFKIVSDYTEGKAVTDFQIPPYLQLPEEYKQLLEYSNGGGIINGEREFGFFSPEGIREMYISYGFLIWAPDLLPITFNGGGKFYVYDFRDRQNNPSVLLVPAGSVGDDEDCVFLGNTLDEVLSNTTNVEDESDKLYPQKELSETEKERINLNEQLRDIKQKRELGKMDLKTFLKAKQDIELQMKKLEL</sequence>
<evidence type="ECO:0000259" key="1">
    <source>
        <dbReference type="Pfam" id="PF09346"/>
    </source>
</evidence>
<name>A0A7K1UE20_9BACT</name>
<feature type="domain" description="Knr4/Smi1-like" evidence="1">
    <location>
        <begin position="55"/>
        <end position="154"/>
    </location>
</feature>
<dbReference type="SUPFAM" id="SSF160631">
    <property type="entry name" value="SMI1/KNR4-like"/>
    <property type="match status" value="1"/>
</dbReference>
<reference evidence="2 3" key="1">
    <citation type="submission" date="2019-12" db="EMBL/GenBank/DDBJ databases">
        <title>Chitinophaga sp. strain ysch24 (GDMCC 1.1355), whole genome shotgun sequence.</title>
        <authorList>
            <person name="Zhang X."/>
        </authorList>
    </citation>
    <scope>NUCLEOTIDE SEQUENCE [LARGE SCALE GENOMIC DNA]</scope>
    <source>
        <strain evidence="3">ysch24</strain>
    </source>
</reference>
<dbReference type="EMBL" id="WRXN01000034">
    <property type="protein sequence ID" value="MVT12631.1"/>
    <property type="molecule type" value="Genomic_DNA"/>
</dbReference>
<gene>
    <name evidence="2" type="ORF">GO493_30560</name>
</gene>
<protein>
    <submittedName>
        <fullName evidence="2">SMI1/KNR4 family protein</fullName>
    </submittedName>
</protein>
<dbReference type="InterPro" id="IPR018958">
    <property type="entry name" value="Knr4/Smi1-like_dom"/>
</dbReference>
<dbReference type="RefSeq" id="WP_157310046.1">
    <property type="nucleotide sequence ID" value="NZ_WRXN01000034.1"/>
</dbReference>